<keyword evidence="1" id="KW-0472">Membrane</keyword>
<protein>
    <submittedName>
        <fullName evidence="3">Glycosyltransferase family 4 protein</fullName>
    </submittedName>
</protein>
<gene>
    <name evidence="3" type="ORF">L6E24_09780</name>
</gene>
<evidence type="ECO:0000256" key="1">
    <source>
        <dbReference type="SAM" id="Phobius"/>
    </source>
</evidence>
<dbReference type="SUPFAM" id="SSF53756">
    <property type="entry name" value="UDP-Glycosyltransferase/glycogen phosphorylase"/>
    <property type="match status" value="1"/>
</dbReference>
<keyword evidence="1" id="KW-1133">Transmembrane helix</keyword>
<evidence type="ECO:0000313" key="3">
    <source>
        <dbReference type="EMBL" id="UUX91659.1"/>
    </source>
</evidence>
<dbReference type="GO" id="GO:0016757">
    <property type="term" value="F:glycosyltransferase activity"/>
    <property type="evidence" value="ECO:0007669"/>
    <property type="project" value="InterPro"/>
</dbReference>
<dbReference type="KEGG" id="mend:L6E24_09780"/>
<feature type="domain" description="Glycosyl transferase family 1" evidence="2">
    <location>
        <begin position="224"/>
        <end position="387"/>
    </location>
</feature>
<dbReference type="RefSeq" id="WP_257741813.1">
    <property type="nucleotide sequence ID" value="NZ_CP096115.1"/>
</dbReference>
<dbReference type="PANTHER" id="PTHR12526:SF630">
    <property type="entry name" value="GLYCOSYLTRANSFERASE"/>
    <property type="match status" value="1"/>
</dbReference>
<dbReference type="InterPro" id="IPR001296">
    <property type="entry name" value="Glyco_trans_1"/>
</dbReference>
<accession>A0A9E7PMG4</accession>
<evidence type="ECO:0000313" key="4">
    <source>
        <dbReference type="Proteomes" id="UP001060368"/>
    </source>
</evidence>
<organism evidence="3 4">
    <name type="scientific">Methanoplanus endosymbiosus</name>
    <dbReference type="NCBI Taxonomy" id="33865"/>
    <lineage>
        <taxon>Archaea</taxon>
        <taxon>Methanobacteriati</taxon>
        <taxon>Methanobacteriota</taxon>
        <taxon>Stenosarchaea group</taxon>
        <taxon>Methanomicrobia</taxon>
        <taxon>Methanomicrobiales</taxon>
        <taxon>Methanomicrobiaceae</taxon>
        <taxon>Methanoplanus</taxon>
    </lineage>
</organism>
<sequence>MKKNILFYSDCGFFAGCENMLANFFNDNCFTETYNVLFIYRWTQEYQEGFHKRVFNSINQIPLKLYDHYDLYDSVDKIHYKYINKILKIAINILLLKYIFLFFNMIILYKTIRKLDVEILHINNGGYPGAYSTISMVLAAKLYGLKHIVYVVNNIAEDYRSPERWLDYIFDRMVICIVSVFVTGSNFAGSALKDNLHIPSKKILSIPNGISPRVITETPKQVIKRLNLPLDRMIISVIAVLDERKGHIFLLKALSEIKKSHPQNMPYCIFEGTGSEEDFLRKYALEQNLNEDIMFIRNEPQIFNLINASDCIILPSIRNEDFPNIILESMLLGKAIIASNISGIPEQLDQMKSGIIVEPRDIQGLANAIRLFIEEPEFRASLGENAKIKYGTFFTHKRSICKYCDVYDSFN</sequence>
<keyword evidence="1" id="KW-0812">Transmembrane</keyword>
<proteinExistence type="predicted"/>
<dbReference type="GeneID" id="74307992"/>
<name>A0A9E7PMG4_9EURY</name>
<dbReference type="AlphaFoldDB" id="A0A9E7PMG4"/>
<evidence type="ECO:0000259" key="2">
    <source>
        <dbReference type="Pfam" id="PF00534"/>
    </source>
</evidence>
<reference evidence="3" key="1">
    <citation type="submission" date="2022-04" db="EMBL/GenBank/DDBJ databases">
        <title>Complete genome of Methanoplanus endosymbiosus DSM 3599.</title>
        <authorList>
            <person name="Chen S.-C."/>
            <person name="You Y.-T."/>
            <person name="Zhou Y.-Z."/>
            <person name="Lai M.-C."/>
        </authorList>
    </citation>
    <scope>NUCLEOTIDE SEQUENCE</scope>
    <source>
        <strain evidence="3">DSM 3599</strain>
    </source>
</reference>
<keyword evidence="4" id="KW-1185">Reference proteome</keyword>
<dbReference type="CDD" id="cd03801">
    <property type="entry name" value="GT4_PimA-like"/>
    <property type="match status" value="1"/>
</dbReference>
<dbReference type="EMBL" id="CP096115">
    <property type="protein sequence ID" value="UUX91659.1"/>
    <property type="molecule type" value="Genomic_DNA"/>
</dbReference>
<dbReference type="Pfam" id="PF00534">
    <property type="entry name" value="Glycos_transf_1"/>
    <property type="match status" value="1"/>
</dbReference>
<dbReference type="Gene3D" id="3.40.50.2000">
    <property type="entry name" value="Glycogen Phosphorylase B"/>
    <property type="match status" value="2"/>
</dbReference>
<dbReference type="PANTHER" id="PTHR12526">
    <property type="entry name" value="GLYCOSYLTRANSFERASE"/>
    <property type="match status" value="1"/>
</dbReference>
<dbReference type="Proteomes" id="UP001060368">
    <property type="component" value="Chromosome"/>
</dbReference>
<feature type="transmembrane region" description="Helical" evidence="1">
    <location>
        <begin position="89"/>
        <end position="109"/>
    </location>
</feature>